<name>A0A0T5NYW4_9RHOB</name>
<dbReference type="STRING" id="1641875.XM53_05045"/>
<reference evidence="1 2" key="1">
    <citation type="submission" date="2015-04" db="EMBL/GenBank/DDBJ databases">
        <title>The draft genome sequence of Roseovarius sp.R12b.</title>
        <authorList>
            <person name="Li G."/>
            <person name="Lai Q."/>
            <person name="Shao Z."/>
            <person name="Yan P."/>
        </authorList>
    </citation>
    <scope>NUCLEOTIDE SEQUENCE [LARGE SCALE GENOMIC DNA]</scope>
    <source>
        <strain evidence="1 2">R12B</strain>
    </source>
</reference>
<comment type="caution">
    <text evidence="1">The sequence shown here is derived from an EMBL/GenBank/DDBJ whole genome shotgun (WGS) entry which is preliminary data.</text>
</comment>
<protein>
    <submittedName>
        <fullName evidence="1">Uncharacterized protein</fullName>
    </submittedName>
</protein>
<dbReference type="AlphaFoldDB" id="A0A0T5NYW4"/>
<evidence type="ECO:0000313" key="1">
    <source>
        <dbReference type="EMBL" id="KRS14106.1"/>
    </source>
</evidence>
<keyword evidence="2" id="KW-1185">Reference proteome</keyword>
<sequence length="182" mass="18555">MAALGPLAGCDGTTLGTSGKPNVVQALSLYDGSVVVRGPRGYCIDADNIRRQPSNRLVFLGSCESLSGEPGVTVPLAFIVVNVAIREPGRTPPSAATIAASAAPKKPLAIVDGDGLALVHLDAGGELALPGGDPRYWRGGMVINDHLVSLAVYAPAGSSLAGASGRRFITDLARSLRRASAK</sequence>
<proteinExistence type="predicted"/>
<organism evidence="1 2">
    <name type="scientific">Roseovarius atlanticus</name>
    <dbReference type="NCBI Taxonomy" id="1641875"/>
    <lineage>
        <taxon>Bacteria</taxon>
        <taxon>Pseudomonadati</taxon>
        <taxon>Pseudomonadota</taxon>
        <taxon>Alphaproteobacteria</taxon>
        <taxon>Rhodobacterales</taxon>
        <taxon>Roseobacteraceae</taxon>
        <taxon>Roseovarius</taxon>
    </lineage>
</organism>
<dbReference type="PATRIC" id="fig|1641875.4.peg.3028"/>
<dbReference type="Proteomes" id="UP000051295">
    <property type="component" value="Unassembled WGS sequence"/>
</dbReference>
<dbReference type="EMBL" id="LAXJ01000003">
    <property type="protein sequence ID" value="KRS14106.1"/>
    <property type="molecule type" value="Genomic_DNA"/>
</dbReference>
<evidence type="ECO:0000313" key="2">
    <source>
        <dbReference type="Proteomes" id="UP000051295"/>
    </source>
</evidence>
<gene>
    <name evidence="1" type="ORF">XM53_05045</name>
</gene>
<accession>A0A0T5NYW4</accession>